<protein>
    <recommendedName>
        <fullName evidence="4">Lipopolysaccharide export system protein LptA</fullName>
    </recommendedName>
</protein>
<evidence type="ECO:0000256" key="2">
    <source>
        <dbReference type="ARBA" id="ARBA00022729"/>
    </source>
</evidence>
<feature type="region of interest" description="Disordered" evidence="5">
    <location>
        <begin position="140"/>
        <end position="166"/>
    </location>
</feature>
<dbReference type="Proteomes" id="UP000250079">
    <property type="component" value="Chromosome"/>
</dbReference>
<evidence type="ECO:0000256" key="4">
    <source>
        <dbReference type="HAMAP-Rule" id="MF_01914"/>
    </source>
</evidence>
<dbReference type="RefSeq" id="WP_088920760.1">
    <property type="nucleotide sequence ID" value="NZ_CP018632.1"/>
</dbReference>
<dbReference type="InterPro" id="IPR052037">
    <property type="entry name" value="LPS_export_LptA"/>
</dbReference>
<dbReference type="EMBL" id="CP018632">
    <property type="protein sequence ID" value="ASJ75921.1"/>
    <property type="molecule type" value="Genomic_DNA"/>
</dbReference>
<gene>
    <name evidence="4 7" type="primary">lptA</name>
    <name evidence="7" type="ORF">IMCC3135_29355</name>
</gene>
<evidence type="ECO:0000313" key="7">
    <source>
        <dbReference type="EMBL" id="ASJ75921.1"/>
    </source>
</evidence>
<dbReference type="OrthoDB" id="9795964at2"/>
<keyword evidence="2 4" id="KW-0732">Signal</keyword>
<dbReference type="PANTHER" id="PTHR36504">
    <property type="entry name" value="LIPOPOLYSACCHARIDE EXPORT SYSTEM PROTEIN LPTA"/>
    <property type="match status" value="1"/>
</dbReference>
<proteinExistence type="inferred from homology"/>
<keyword evidence="1 4" id="KW-0813">Transport</keyword>
<organism evidence="7 8">
    <name type="scientific">Granulosicoccus antarcticus IMCC3135</name>
    <dbReference type="NCBI Taxonomy" id="1192854"/>
    <lineage>
        <taxon>Bacteria</taxon>
        <taxon>Pseudomonadati</taxon>
        <taxon>Pseudomonadota</taxon>
        <taxon>Gammaproteobacteria</taxon>
        <taxon>Chromatiales</taxon>
        <taxon>Granulosicoccaceae</taxon>
        <taxon>Granulosicoccus</taxon>
    </lineage>
</organism>
<dbReference type="Pfam" id="PF03968">
    <property type="entry name" value="LptD_N"/>
    <property type="match status" value="1"/>
</dbReference>
<dbReference type="GO" id="GO:0030288">
    <property type="term" value="C:outer membrane-bounded periplasmic space"/>
    <property type="evidence" value="ECO:0007669"/>
    <property type="project" value="TreeGrafter"/>
</dbReference>
<dbReference type="InterPro" id="IPR005653">
    <property type="entry name" value="OstA-like_N"/>
</dbReference>
<comment type="subunit">
    <text evidence="4">Component of the lipopolysaccharide transport and assembly complex.</text>
</comment>
<keyword evidence="8" id="KW-1185">Reference proteome</keyword>
<dbReference type="Gene3D" id="2.60.450.10">
    <property type="entry name" value="Lipopolysaccharide (LPS) transport protein A like domain"/>
    <property type="match status" value="1"/>
</dbReference>
<dbReference type="GO" id="GO:0009279">
    <property type="term" value="C:cell outer membrane"/>
    <property type="evidence" value="ECO:0007669"/>
    <property type="project" value="TreeGrafter"/>
</dbReference>
<sequence length="166" mass="17726" precursor="true">MSRLLLSTLLCIYAALLNPALARENDLAQPIEVQADKSEFDEVAGTQTLTGNVEITQGSMRITADHIAILLKNNALSTITGNGSPIRFEQENEAGELMSGQAERISYDALAGVLTLEGSATLSQPKQELVSERITFNARTQKVSAEGGPKSGRVSIQIQPPTSADE</sequence>
<dbReference type="InterPro" id="IPR014340">
    <property type="entry name" value="LptA"/>
</dbReference>
<comment type="subcellular location">
    <subcellularLocation>
        <location evidence="4">Periplasm</location>
    </subcellularLocation>
</comment>
<name>A0A2Z2P0R0_9GAMM</name>
<accession>A0A2Z2P0R0</accession>
<feature type="chain" id="PRO_5016471598" description="Lipopolysaccharide export system protein LptA" evidence="4">
    <location>
        <begin position="23"/>
        <end position="166"/>
    </location>
</feature>
<dbReference type="KEGG" id="gai:IMCC3135_29355"/>
<dbReference type="GO" id="GO:0043165">
    <property type="term" value="P:Gram-negative-bacterium-type cell outer membrane assembly"/>
    <property type="evidence" value="ECO:0007669"/>
    <property type="project" value="UniProtKB-UniRule"/>
</dbReference>
<dbReference type="HAMAP" id="MF_01914">
    <property type="entry name" value="LPS_assembly_LptA"/>
    <property type="match status" value="1"/>
</dbReference>
<dbReference type="AlphaFoldDB" id="A0A2Z2P0R0"/>
<dbReference type="GO" id="GO:0001530">
    <property type="term" value="F:lipopolysaccharide binding"/>
    <property type="evidence" value="ECO:0007669"/>
    <property type="project" value="InterPro"/>
</dbReference>
<evidence type="ECO:0000313" key="8">
    <source>
        <dbReference type="Proteomes" id="UP000250079"/>
    </source>
</evidence>
<feature type="compositionally biased region" description="Polar residues" evidence="5">
    <location>
        <begin position="154"/>
        <end position="166"/>
    </location>
</feature>
<feature type="domain" description="Organic solvent tolerance-like N-terminal" evidence="6">
    <location>
        <begin position="32"/>
        <end position="142"/>
    </location>
</feature>
<evidence type="ECO:0000256" key="5">
    <source>
        <dbReference type="SAM" id="MobiDB-lite"/>
    </source>
</evidence>
<dbReference type="GO" id="GO:0015920">
    <property type="term" value="P:lipopolysaccharide transport"/>
    <property type="evidence" value="ECO:0007669"/>
    <property type="project" value="UniProtKB-UniRule"/>
</dbReference>
<reference evidence="7 8" key="1">
    <citation type="submission" date="2016-12" db="EMBL/GenBank/DDBJ databases">
        <authorList>
            <person name="Song W.-J."/>
            <person name="Kurnit D.M."/>
        </authorList>
    </citation>
    <scope>NUCLEOTIDE SEQUENCE [LARGE SCALE GENOMIC DNA]</scope>
    <source>
        <strain evidence="7 8">IMCC3135</strain>
    </source>
</reference>
<dbReference type="NCBIfam" id="TIGR03002">
    <property type="entry name" value="outer_YhbN_LptA"/>
    <property type="match status" value="1"/>
</dbReference>
<keyword evidence="3 4" id="KW-0574">Periplasm</keyword>
<evidence type="ECO:0000256" key="1">
    <source>
        <dbReference type="ARBA" id="ARBA00022448"/>
    </source>
</evidence>
<feature type="signal peptide" evidence="4">
    <location>
        <begin position="1"/>
        <end position="22"/>
    </location>
</feature>
<dbReference type="GO" id="GO:0017089">
    <property type="term" value="F:glycolipid transfer activity"/>
    <property type="evidence" value="ECO:0007669"/>
    <property type="project" value="TreeGrafter"/>
</dbReference>
<comment type="similarity">
    <text evidence="4">Belongs to the LptA family.</text>
</comment>
<comment type="function">
    <text evidence="4">Involved in the assembly of lipopolysaccharide (LPS). Required for the translocation of LPS from the inner membrane to the outer membrane. May form a bridge between the inner membrane and the outer membrane, via interactions with LptC and LptD, thereby facilitating LPS transfer across the periplasm.</text>
</comment>
<evidence type="ECO:0000259" key="6">
    <source>
        <dbReference type="Pfam" id="PF03968"/>
    </source>
</evidence>
<dbReference type="PANTHER" id="PTHR36504:SF1">
    <property type="entry name" value="LIPOPOLYSACCHARIDE EXPORT SYSTEM PROTEIN LPTA"/>
    <property type="match status" value="1"/>
</dbReference>
<evidence type="ECO:0000256" key="3">
    <source>
        <dbReference type="ARBA" id="ARBA00022764"/>
    </source>
</evidence>